<dbReference type="InterPro" id="IPR018060">
    <property type="entry name" value="HTH_AraC"/>
</dbReference>
<dbReference type="EMBL" id="CP063304">
    <property type="protein sequence ID" value="QOV18162.1"/>
    <property type="molecule type" value="Genomic_DNA"/>
</dbReference>
<dbReference type="InterPro" id="IPR020449">
    <property type="entry name" value="Tscrpt_reg_AraC-type_HTH"/>
</dbReference>
<keyword evidence="3" id="KW-0804">Transcription</keyword>
<dbReference type="Gene3D" id="1.10.10.60">
    <property type="entry name" value="Homeodomain-like"/>
    <property type="match status" value="2"/>
</dbReference>
<dbReference type="SMART" id="SM00342">
    <property type="entry name" value="HTH_ARAC"/>
    <property type="match status" value="1"/>
</dbReference>
<dbReference type="PANTHER" id="PTHR43280">
    <property type="entry name" value="ARAC-FAMILY TRANSCRIPTIONAL REGULATOR"/>
    <property type="match status" value="1"/>
</dbReference>
<sequence>MHSQNKFNILKEAYIRAPFQVHNTIRFTRYKDETSASYPTIHGAFIFCIQGEALISFDDETFFAKPGILVHGCPGRQLSFRIKSDCPFVHINLYYKQINSDLLFEVPVNLPQIEPALQELAEQNEAMDIHTILQKKILTQQIFQHIFYGSKEDALKGDYYYVSQILSYIKKHYSEPVSMKELADLIGKSESQMSYIFYKYTHKRPIDFLIDYRMDIAASLLREQGLRINEAAEAVGYSDSLYFSRIFKKRTGYSPSQIKK</sequence>
<dbReference type="KEGG" id="bliq:INP51_08855"/>
<keyword evidence="2" id="KW-0238">DNA-binding</keyword>
<reference evidence="5 6" key="1">
    <citation type="submission" date="2020-10" db="EMBL/GenBank/DDBJ databases">
        <title>Blautia liquoris sp.nov., isolated from the mud in a fermentation cellar used for the production of Chinese strong-flavoured liquor.</title>
        <authorList>
            <person name="Lu L."/>
        </authorList>
    </citation>
    <scope>NUCLEOTIDE SEQUENCE [LARGE SCALE GENOMIC DNA]</scope>
    <source>
        <strain evidence="5 6">LZLJ-3</strain>
    </source>
</reference>
<evidence type="ECO:0000313" key="6">
    <source>
        <dbReference type="Proteomes" id="UP000593601"/>
    </source>
</evidence>
<dbReference type="InterPro" id="IPR009057">
    <property type="entry name" value="Homeodomain-like_sf"/>
</dbReference>
<dbReference type="Proteomes" id="UP000593601">
    <property type="component" value="Chromosome"/>
</dbReference>
<dbReference type="Pfam" id="PF12833">
    <property type="entry name" value="HTH_18"/>
    <property type="match status" value="1"/>
</dbReference>
<accession>A0A7M2RFL6</accession>
<evidence type="ECO:0000256" key="3">
    <source>
        <dbReference type="ARBA" id="ARBA00023163"/>
    </source>
</evidence>
<gene>
    <name evidence="5" type="ORF">INP51_08855</name>
</gene>
<evidence type="ECO:0000256" key="1">
    <source>
        <dbReference type="ARBA" id="ARBA00023015"/>
    </source>
</evidence>
<keyword evidence="6" id="KW-1185">Reference proteome</keyword>
<dbReference type="PANTHER" id="PTHR43280:SF2">
    <property type="entry name" value="HTH-TYPE TRANSCRIPTIONAL REGULATOR EXSA"/>
    <property type="match status" value="1"/>
</dbReference>
<evidence type="ECO:0000313" key="5">
    <source>
        <dbReference type="EMBL" id="QOV18162.1"/>
    </source>
</evidence>
<dbReference type="RefSeq" id="WP_193734524.1">
    <property type="nucleotide sequence ID" value="NZ_CP063304.1"/>
</dbReference>
<dbReference type="PROSITE" id="PS00041">
    <property type="entry name" value="HTH_ARAC_FAMILY_1"/>
    <property type="match status" value="1"/>
</dbReference>
<dbReference type="AlphaFoldDB" id="A0A7M2RFL6"/>
<name>A0A7M2RFL6_9FIRM</name>
<evidence type="ECO:0000256" key="2">
    <source>
        <dbReference type="ARBA" id="ARBA00023125"/>
    </source>
</evidence>
<proteinExistence type="predicted"/>
<dbReference type="PRINTS" id="PR00032">
    <property type="entry name" value="HTHARAC"/>
</dbReference>
<protein>
    <submittedName>
        <fullName evidence="5">Helix-turn-helix transcriptional regulator</fullName>
    </submittedName>
</protein>
<dbReference type="GO" id="GO:0003700">
    <property type="term" value="F:DNA-binding transcription factor activity"/>
    <property type="evidence" value="ECO:0007669"/>
    <property type="project" value="InterPro"/>
</dbReference>
<dbReference type="GO" id="GO:0043565">
    <property type="term" value="F:sequence-specific DNA binding"/>
    <property type="evidence" value="ECO:0007669"/>
    <property type="project" value="InterPro"/>
</dbReference>
<dbReference type="InterPro" id="IPR018062">
    <property type="entry name" value="HTH_AraC-typ_CS"/>
</dbReference>
<keyword evidence="1" id="KW-0805">Transcription regulation</keyword>
<dbReference type="SUPFAM" id="SSF46689">
    <property type="entry name" value="Homeodomain-like"/>
    <property type="match status" value="2"/>
</dbReference>
<evidence type="ECO:0000259" key="4">
    <source>
        <dbReference type="PROSITE" id="PS01124"/>
    </source>
</evidence>
<feature type="domain" description="HTH araC/xylS-type" evidence="4">
    <location>
        <begin position="163"/>
        <end position="260"/>
    </location>
</feature>
<organism evidence="5 6">
    <name type="scientific">Blautia liquoris</name>
    <dbReference type="NCBI Taxonomy" id="2779518"/>
    <lineage>
        <taxon>Bacteria</taxon>
        <taxon>Bacillati</taxon>
        <taxon>Bacillota</taxon>
        <taxon>Clostridia</taxon>
        <taxon>Lachnospirales</taxon>
        <taxon>Lachnospiraceae</taxon>
        <taxon>Blautia</taxon>
    </lineage>
</organism>
<dbReference type="PROSITE" id="PS01124">
    <property type="entry name" value="HTH_ARAC_FAMILY_2"/>
    <property type="match status" value="1"/>
</dbReference>